<accession>A0ABY4YKQ1</accession>
<feature type="transmembrane region" description="Helical" evidence="7">
    <location>
        <begin position="249"/>
        <end position="272"/>
    </location>
</feature>
<gene>
    <name evidence="9" type="ORF">NF557_02990</name>
</gene>
<protein>
    <submittedName>
        <fullName evidence="9">MFS transporter</fullName>
    </submittedName>
</protein>
<evidence type="ECO:0000256" key="6">
    <source>
        <dbReference type="ARBA" id="ARBA00023136"/>
    </source>
</evidence>
<keyword evidence="5 7" id="KW-1133">Transmembrane helix</keyword>
<reference evidence="9" key="1">
    <citation type="submission" date="2022-06" db="EMBL/GenBank/DDBJ databases">
        <title>Ornithinimicrobium JY.X270.</title>
        <authorList>
            <person name="Huang Y."/>
        </authorList>
    </citation>
    <scope>NUCLEOTIDE SEQUENCE</scope>
    <source>
        <strain evidence="9">JY.X270</strain>
    </source>
</reference>
<dbReference type="PANTHER" id="PTHR23513:SF6">
    <property type="entry name" value="MAJOR FACILITATOR SUPERFAMILY ASSOCIATED DOMAIN-CONTAINING PROTEIN"/>
    <property type="match status" value="1"/>
</dbReference>
<dbReference type="PROSITE" id="PS50850">
    <property type="entry name" value="MFS"/>
    <property type="match status" value="1"/>
</dbReference>
<sequence length="464" mass="49178">MSTRVASRPGLGRNYWKLFSASVMTNLGDGLMSVALVWLASAITRDALLIALVGLASRLPWLIFSLPAGVITDRFDRRHLVAWMDVARVAVIAGFAVVVLLHQDGLPTPEQLASGEVPASDSSGLLLAILCLVSLLLGCAEVVRDNAAQTLMASVVDKSQLERANGRLWGAETAMNNFVGPPLGGLIVAVALALPFFFNAGLLAVGAALIFALSGSFMPKGQTTTGKIQWRAEMGEGFRWLWNNKVLRTLAILLGGMNMLSALSFVILVLFVQEVLGLFEGWQFGVVITGMAVGAVLGSLVAERISARLTQGTSLFLAIIGSGLSFIVIGLTSSAVVVWLVGVGSGVFIVLWNVITVSLRQRIIPDHLLGRVNSVYRFFGWGTISLGTLLGGLIVTGGEPILGREWALRTPFLIAGGAHLLLLIIALPRINTAKIEQAQAAAEADVAAEVEPVRDPDGLDRADT</sequence>
<dbReference type="SUPFAM" id="SSF103473">
    <property type="entry name" value="MFS general substrate transporter"/>
    <property type="match status" value="1"/>
</dbReference>
<name>A0ABY4YKQ1_9MICO</name>
<feature type="transmembrane region" description="Helical" evidence="7">
    <location>
        <begin position="406"/>
        <end position="427"/>
    </location>
</feature>
<dbReference type="InterPro" id="IPR036259">
    <property type="entry name" value="MFS_trans_sf"/>
</dbReference>
<organism evidence="9 10">
    <name type="scientific">Ornithinimicrobium cryptoxanthini</name>
    <dbReference type="NCBI Taxonomy" id="2934161"/>
    <lineage>
        <taxon>Bacteria</taxon>
        <taxon>Bacillati</taxon>
        <taxon>Actinomycetota</taxon>
        <taxon>Actinomycetes</taxon>
        <taxon>Micrococcales</taxon>
        <taxon>Ornithinimicrobiaceae</taxon>
        <taxon>Ornithinimicrobium</taxon>
    </lineage>
</organism>
<feature type="transmembrane region" description="Helical" evidence="7">
    <location>
        <begin position="337"/>
        <end position="355"/>
    </location>
</feature>
<dbReference type="Proteomes" id="UP001056535">
    <property type="component" value="Chromosome"/>
</dbReference>
<feature type="transmembrane region" description="Helical" evidence="7">
    <location>
        <begin position="122"/>
        <end position="143"/>
    </location>
</feature>
<evidence type="ECO:0000256" key="7">
    <source>
        <dbReference type="SAM" id="Phobius"/>
    </source>
</evidence>
<feature type="transmembrane region" description="Helical" evidence="7">
    <location>
        <begin position="284"/>
        <end position="302"/>
    </location>
</feature>
<dbReference type="Gene3D" id="1.20.1250.20">
    <property type="entry name" value="MFS general substrate transporter like domains"/>
    <property type="match status" value="1"/>
</dbReference>
<feature type="transmembrane region" description="Helical" evidence="7">
    <location>
        <begin position="375"/>
        <end position="394"/>
    </location>
</feature>
<keyword evidence="10" id="KW-1185">Reference proteome</keyword>
<feature type="domain" description="Major facilitator superfamily (MFS) profile" evidence="8">
    <location>
        <begin position="244"/>
        <end position="464"/>
    </location>
</feature>
<dbReference type="PANTHER" id="PTHR23513">
    <property type="entry name" value="INTEGRAL MEMBRANE EFFLUX PROTEIN-RELATED"/>
    <property type="match status" value="1"/>
</dbReference>
<keyword evidence="4 7" id="KW-0812">Transmembrane</keyword>
<proteinExistence type="predicted"/>
<evidence type="ECO:0000256" key="3">
    <source>
        <dbReference type="ARBA" id="ARBA00022475"/>
    </source>
</evidence>
<feature type="transmembrane region" description="Helical" evidence="7">
    <location>
        <begin position="174"/>
        <end position="194"/>
    </location>
</feature>
<evidence type="ECO:0000313" key="9">
    <source>
        <dbReference type="EMBL" id="USQ76908.1"/>
    </source>
</evidence>
<evidence type="ECO:0000313" key="10">
    <source>
        <dbReference type="Proteomes" id="UP001056535"/>
    </source>
</evidence>
<dbReference type="EMBL" id="CP099490">
    <property type="protein sequence ID" value="USQ76908.1"/>
    <property type="molecule type" value="Genomic_DNA"/>
</dbReference>
<feature type="transmembrane region" description="Helical" evidence="7">
    <location>
        <begin position="47"/>
        <end position="68"/>
    </location>
</feature>
<keyword evidence="6 7" id="KW-0472">Membrane</keyword>
<feature type="transmembrane region" description="Helical" evidence="7">
    <location>
        <begin position="21"/>
        <end position="41"/>
    </location>
</feature>
<feature type="transmembrane region" description="Helical" evidence="7">
    <location>
        <begin position="80"/>
        <end position="102"/>
    </location>
</feature>
<evidence type="ECO:0000256" key="4">
    <source>
        <dbReference type="ARBA" id="ARBA00022692"/>
    </source>
</evidence>
<dbReference type="RefSeq" id="WP_252621611.1">
    <property type="nucleotide sequence ID" value="NZ_CP099490.1"/>
</dbReference>
<comment type="subcellular location">
    <subcellularLocation>
        <location evidence="1">Cell membrane</location>
        <topology evidence="1">Multi-pass membrane protein</topology>
    </subcellularLocation>
</comment>
<feature type="transmembrane region" description="Helical" evidence="7">
    <location>
        <begin position="314"/>
        <end position="331"/>
    </location>
</feature>
<dbReference type="InterPro" id="IPR020846">
    <property type="entry name" value="MFS_dom"/>
</dbReference>
<evidence type="ECO:0000256" key="5">
    <source>
        <dbReference type="ARBA" id="ARBA00022989"/>
    </source>
</evidence>
<dbReference type="Pfam" id="PF05977">
    <property type="entry name" value="MFS_3"/>
    <property type="match status" value="1"/>
</dbReference>
<feature type="transmembrane region" description="Helical" evidence="7">
    <location>
        <begin position="200"/>
        <end position="218"/>
    </location>
</feature>
<evidence type="ECO:0000259" key="8">
    <source>
        <dbReference type="PROSITE" id="PS50850"/>
    </source>
</evidence>
<keyword evidence="2" id="KW-0813">Transport</keyword>
<dbReference type="InterPro" id="IPR010290">
    <property type="entry name" value="TM_effector"/>
</dbReference>
<evidence type="ECO:0000256" key="1">
    <source>
        <dbReference type="ARBA" id="ARBA00004651"/>
    </source>
</evidence>
<evidence type="ECO:0000256" key="2">
    <source>
        <dbReference type="ARBA" id="ARBA00022448"/>
    </source>
</evidence>
<dbReference type="CDD" id="cd06173">
    <property type="entry name" value="MFS_MefA_like"/>
    <property type="match status" value="1"/>
</dbReference>
<keyword evidence="3" id="KW-1003">Cell membrane</keyword>